<evidence type="ECO:0000256" key="1">
    <source>
        <dbReference type="SAM" id="MobiDB-lite"/>
    </source>
</evidence>
<sequence length="183" mass="20297">MTTAFEIETLKEIQERLCPLETATRDISREHYMTSRIAIPIANQVLDKINALKPQSTVGLALKAAPSAQINRQSACEQITLYVATILDPRFKTTYFKSPEVVAKTLNEVKHLIKTSKSQAISSEDSDPAECGTSDNSSLFAHHSRLVQITLRKSAPLSAEIELPDQLAVYLRVPAEPDVKKNH</sequence>
<gene>
    <name evidence="2" type="ORF">PR048_021754</name>
</gene>
<accession>A0ABQ9GZ52</accession>
<name>A0ABQ9GZ52_9NEOP</name>
<feature type="region of interest" description="Disordered" evidence="1">
    <location>
        <begin position="117"/>
        <end position="136"/>
    </location>
</feature>
<reference evidence="2 3" key="1">
    <citation type="submission" date="2023-02" db="EMBL/GenBank/DDBJ databases">
        <title>LHISI_Scaffold_Assembly.</title>
        <authorList>
            <person name="Stuart O.P."/>
            <person name="Cleave R."/>
            <person name="Magrath M.J.L."/>
            <person name="Mikheyev A.S."/>
        </authorList>
    </citation>
    <scope>NUCLEOTIDE SEQUENCE [LARGE SCALE GENOMIC DNA]</scope>
    <source>
        <strain evidence="2">Daus_M_001</strain>
        <tissue evidence="2">Leg muscle</tissue>
    </source>
</reference>
<evidence type="ECO:0000313" key="2">
    <source>
        <dbReference type="EMBL" id="KAJ8877300.1"/>
    </source>
</evidence>
<dbReference type="Proteomes" id="UP001159363">
    <property type="component" value="Chromosome 7"/>
</dbReference>
<evidence type="ECO:0000313" key="3">
    <source>
        <dbReference type="Proteomes" id="UP001159363"/>
    </source>
</evidence>
<organism evidence="2 3">
    <name type="scientific">Dryococelus australis</name>
    <dbReference type="NCBI Taxonomy" id="614101"/>
    <lineage>
        <taxon>Eukaryota</taxon>
        <taxon>Metazoa</taxon>
        <taxon>Ecdysozoa</taxon>
        <taxon>Arthropoda</taxon>
        <taxon>Hexapoda</taxon>
        <taxon>Insecta</taxon>
        <taxon>Pterygota</taxon>
        <taxon>Neoptera</taxon>
        <taxon>Polyneoptera</taxon>
        <taxon>Phasmatodea</taxon>
        <taxon>Verophasmatodea</taxon>
        <taxon>Anareolatae</taxon>
        <taxon>Phasmatidae</taxon>
        <taxon>Eurycanthinae</taxon>
        <taxon>Dryococelus</taxon>
    </lineage>
</organism>
<proteinExistence type="predicted"/>
<keyword evidence="3" id="KW-1185">Reference proteome</keyword>
<comment type="caution">
    <text evidence="2">The sequence shown here is derived from an EMBL/GenBank/DDBJ whole genome shotgun (WGS) entry which is preliminary data.</text>
</comment>
<protein>
    <submittedName>
        <fullName evidence="2">Uncharacterized protein</fullName>
    </submittedName>
</protein>
<dbReference type="InterPro" id="IPR012337">
    <property type="entry name" value="RNaseH-like_sf"/>
</dbReference>
<dbReference type="SUPFAM" id="SSF53098">
    <property type="entry name" value="Ribonuclease H-like"/>
    <property type="match status" value="1"/>
</dbReference>
<dbReference type="EMBL" id="JARBHB010000008">
    <property type="protein sequence ID" value="KAJ8877300.1"/>
    <property type="molecule type" value="Genomic_DNA"/>
</dbReference>